<dbReference type="WBParaSite" id="ACRNAN_scaffold5451.g19419.t2">
    <property type="protein sequence ID" value="ACRNAN_scaffold5451.g19419.t2"/>
    <property type="gene ID" value="ACRNAN_scaffold5451.g19419"/>
</dbReference>
<evidence type="ECO:0000256" key="1">
    <source>
        <dbReference type="ARBA" id="ARBA00005776"/>
    </source>
</evidence>
<dbReference type="Gene3D" id="1.10.3210.10">
    <property type="entry name" value="Hypothetical protein af1432"/>
    <property type="match status" value="1"/>
</dbReference>
<dbReference type="InterPro" id="IPR006674">
    <property type="entry name" value="HD_domain"/>
</dbReference>
<feature type="domain" description="HD/PDEase" evidence="2">
    <location>
        <begin position="76"/>
        <end position="328"/>
    </location>
</feature>
<dbReference type="SUPFAM" id="SSF109604">
    <property type="entry name" value="HD-domain/PDEase-like"/>
    <property type="match status" value="1"/>
</dbReference>
<dbReference type="GO" id="GO:0008832">
    <property type="term" value="F:dGTPase activity"/>
    <property type="evidence" value="ECO:0007669"/>
    <property type="project" value="TreeGrafter"/>
</dbReference>
<protein>
    <submittedName>
        <fullName evidence="4">HD/PDEase domain-containing protein</fullName>
    </submittedName>
</protein>
<dbReference type="SMART" id="SM00471">
    <property type="entry name" value="HDc"/>
    <property type="match status" value="1"/>
</dbReference>
<dbReference type="GO" id="GO:0005634">
    <property type="term" value="C:nucleus"/>
    <property type="evidence" value="ECO:0007669"/>
    <property type="project" value="TreeGrafter"/>
</dbReference>
<dbReference type="InterPro" id="IPR003607">
    <property type="entry name" value="HD/PDEase_dom"/>
</dbReference>
<keyword evidence="3" id="KW-1185">Reference proteome</keyword>
<dbReference type="AlphaFoldDB" id="A0A914E570"/>
<name>A0A914E570_9BILA</name>
<dbReference type="Proteomes" id="UP000887540">
    <property type="component" value="Unplaced"/>
</dbReference>
<proteinExistence type="inferred from homology"/>
<organism evidence="3 4">
    <name type="scientific">Acrobeloides nanus</name>
    <dbReference type="NCBI Taxonomy" id="290746"/>
    <lineage>
        <taxon>Eukaryota</taxon>
        <taxon>Metazoa</taxon>
        <taxon>Ecdysozoa</taxon>
        <taxon>Nematoda</taxon>
        <taxon>Chromadorea</taxon>
        <taxon>Rhabditida</taxon>
        <taxon>Tylenchina</taxon>
        <taxon>Cephalobomorpha</taxon>
        <taxon>Cephaloboidea</taxon>
        <taxon>Cephalobidae</taxon>
        <taxon>Acrobeloides</taxon>
    </lineage>
</organism>
<reference evidence="4" key="1">
    <citation type="submission" date="2022-11" db="UniProtKB">
        <authorList>
            <consortium name="WormBaseParasite"/>
        </authorList>
    </citation>
    <scope>IDENTIFICATION</scope>
</reference>
<dbReference type="PANTHER" id="PTHR11373">
    <property type="entry name" value="DEOXYNUCLEOSIDE TRIPHOSPHATE TRIPHOSPHOHYDROLASE"/>
    <property type="match status" value="1"/>
</dbReference>
<comment type="similarity">
    <text evidence="1">Belongs to the SAMHD1 family.</text>
</comment>
<dbReference type="InterPro" id="IPR050135">
    <property type="entry name" value="dGTPase-like"/>
</dbReference>
<evidence type="ECO:0000259" key="2">
    <source>
        <dbReference type="SMART" id="SM00471"/>
    </source>
</evidence>
<dbReference type="CDD" id="cd00077">
    <property type="entry name" value="HDc"/>
    <property type="match status" value="1"/>
</dbReference>
<dbReference type="Pfam" id="PF01966">
    <property type="entry name" value="HD"/>
    <property type="match status" value="1"/>
</dbReference>
<dbReference type="GO" id="GO:0006203">
    <property type="term" value="P:dGTP catabolic process"/>
    <property type="evidence" value="ECO:0007669"/>
    <property type="project" value="TreeGrafter"/>
</dbReference>
<evidence type="ECO:0000313" key="4">
    <source>
        <dbReference type="WBParaSite" id="ACRNAN_scaffold5451.g19419.t2"/>
    </source>
</evidence>
<evidence type="ECO:0000313" key="3">
    <source>
        <dbReference type="Proteomes" id="UP000887540"/>
    </source>
</evidence>
<accession>A0A914E570</accession>
<dbReference type="PANTHER" id="PTHR11373:SF4">
    <property type="entry name" value="DEOXYNUCLEOSIDE TRIPHOSPHATE TRIPHOSPHOHYDROLASE SAMHD1"/>
    <property type="match status" value="1"/>
</dbReference>
<sequence>MVEFNGSSVKQNGNDVLKKLEWDQTRGVSNYFEIVDVVHDSIGIFHPIEKIINTPEFQRLRNIKQMGIAYLVYPSAEHSRFTHSLGVYHLARSHINALSERQPNLGITSTDKLCVCIAGLLHDLGHGPYSHMFEVFLHKANPSHSWRHEEGSKLIFKRMLDQNHEVKEALDRYLSEEDYLFIEELIDPPKSFIDNHGNWKLKGRPISKSFIYDIVSNKHDCLDVDKFDYLMRDSKLSKITIPFGKVTLGRIQNNMEARKFEDVGYSRIVYGRKVRSDVYTVMYSREDLHSRLYQHKTSVAIETMVVDALVKAAPYLEYKGDDGRYYDLYHAFENISAYLQLNDYVTEKILESNDPRLAEAKSILDQINRRELLRCVGTTFFTTIPYVRKSVEQIKEDILKFDDTIDPNMVIVAVRQIHRGFTEVDPITKTLYFNQNDPSDNVLERPSDQWIRSNTSEAGRTNVYVYVPFGTSMDDYNKVFHAFEKTAKSYNCESPAKRQRRS</sequence>